<gene>
    <name evidence="7" type="ORF">HanXRQr2_Chr04g0149491</name>
</gene>
<sequence>MDAKPIVGRKKPHVVFIPYPAQSHIKCMLKLARLLHHRGLEITFINTEWNHKRLFKYGGSSGLDGILGFRFKTVPDGLPSSSADGTEPTQTVEELGLYLLTNFLDPFLDLVAGLETPPTCIICDGTMTFTNIIDATEKLKIPIFLYWTMAASGFMAFYMAKILLEKGILPLKDESYLTNGYTDTLLEVPGMQKVRLRDLPEHLLATKLDDPSFNWYVDSARRADKVPHVIIHTFDELEAPLIKEIKSRFPHTYTVGPLQLLVNQITENETKKTNFNGYSLWKEEPECVQWLHSKEPNSVVYVNFGSITVMSFENLVEFGWGLVKSNHNFLWIIRTDLVDGKPVTLPQELEEEIKRRGFIASWCSQEEVLNHPSVGGFLTHGGWGSVIESLTAGVPMVCWPFSYDQNVNCRQLCKEWEVGMMIEDDVKRDEVEKIVRELMEGVEGNRMRKNAMEFKKKAEIATAPNGSSSLNIEELVNEITNLS</sequence>
<dbReference type="FunFam" id="3.40.50.2000:FF:000065">
    <property type="entry name" value="Glycosyltransferase"/>
    <property type="match status" value="1"/>
</dbReference>
<dbReference type="Gramene" id="mRNA:HanXRQr2_Chr04g0149491">
    <property type="protein sequence ID" value="mRNA:HanXRQr2_Chr04g0149491"/>
    <property type="gene ID" value="HanXRQr2_Chr04g0149491"/>
</dbReference>
<organism evidence="7 8">
    <name type="scientific">Helianthus annuus</name>
    <name type="common">Common sunflower</name>
    <dbReference type="NCBI Taxonomy" id="4232"/>
    <lineage>
        <taxon>Eukaryota</taxon>
        <taxon>Viridiplantae</taxon>
        <taxon>Streptophyta</taxon>
        <taxon>Embryophyta</taxon>
        <taxon>Tracheophyta</taxon>
        <taxon>Spermatophyta</taxon>
        <taxon>Magnoliopsida</taxon>
        <taxon>eudicotyledons</taxon>
        <taxon>Gunneridae</taxon>
        <taxon>Pentapetalae</taxon>
        <taxon>asterids</taxon>
        <taxon>campanulids</taxon>
        <taxon>Asterales</taxon>
        <taxon>Asteraceae</taxon>
        <taxon>Asteroideae</taxon>
        <taxon>Heliantheae alliance</taxon>
        <taxon>Heliantheae</taxon>
        <taxon>Helianthus</taxon>
    </lineage>
</organism>
<keyword evidence="2 4" id="KW-0328">Glycosyltransferase</keyword>
<dbReference type="PANTHER" id="PTHR11926:SF1551">
    <property type="entry name" value="GLYCOSYLTRANSFERASE"/>
    <property type="match status" value="1"/>
</dbReference>
<dbReference type="GO" id="GO:0080043">
    <property type="term" value="F:quercetin 3-O-glucosyltransferase activity"/>
    <property type="evidence" value="ECO:0000318"/>
    <property type="project" value="GO_Central"/>
</dbReference>
<reference evidence="7" key="1">
    <citation type="journal article" date="2017" name="Nature">
        <title>The sunflower genome provides insights into oil metabolism, flowering and Asterid evolution.</title>
        <authorList>
            <person name="Badouin H."/>
            <person name="Gouzy J."/>
            <person name="Grassa C.J."/>
            <person name="Murat F."/>
            <person name="Staton S.E."/>
            <person name="Cottret L."/>
            <person name="Lelandais-Briere C."/>
            <person name="Owens G.L."/>
            <person name="Carrere S."/>
            <person name="Mayjonade B."/>
            <person name="Legrand L."/>
            <person name="Gill N."/>
            <person name="Kane N.C."/>
            <person name="Bowers J.E."/>
            <person name="Hubner S."/>
            <person name="Bellec A."/>
            <person name="Berard A."/>
            <person name="Berges H."/>
            <person name="Blanchet N."/>
            <person name="Boniface M.C."/>
            <person name="Brunel D."/>
            <person name="Catrice O."/>
            <person name="Chaidir N."/>
            <person name="Claudel C."/>
            <person name="Donnadieu C."/>
            <person name="Faraut T."/>
            <person name="Fievet G."/>
            <person name="Helmstetter N."/>
            <person name="King M."/>
            <person name="Knapp S.J."/>
            <person name="Lai Z."/>
            <person name="Le Paslier M.C."/>
            <person name="Lippi Y."/>
            <person name="Lorenzon L."/>
            <person name="Mandel J.R."/>
            <person name="Marage G."/>
            <person name="Marchand G."/>
            <person name="Marquand E."/>
            <person name="Bret-Mestries E."/>
            <person name="Morien E."/>
            <person name="Nambeesan S."/>
            <person name="Nguyen T."/>
            <person name="Pegot-Espagnet P."/>
            <person name="Pouilly N."/>
            <person name="Raftis F."/>
            <person name="Sallet E."/>
            <person name="Schiex T."/>
            <person name="Thomas J."/>
            <person name="Vandecasteele C."/>
            <person name="Vares D."/>
            <person name="Vear F."/>
            <person name="Vautrin S."/>
            <person name="Crespi M."/>
            <person name="Mangin B."/>
            <person name="Burke J.M."/>
            <person name="Salse J."/>
            <person name="Munos S."/>
            <person name="Vincourt P."/>
            <person name="Rieseberg L.H."/>
            <person name="Langlade N.B."/>
        </authorList>
    </citation>
    <scope>NUCLEOTIDE SEQUENCE</scope>
    <source>
        <tissue evidence="7">Leaves</tissue>
    </source>
</reference>
<keyword evidence="3 4" id="KW-0808">Transferase</keyword>
<dbReference type="EMBL" id="MNCJ02000319">
    <property type="protein sequence ID" value="KAF5808783.1"/>
    <property type="molecule type" value="Genomic_DNA"/>
</dbReference>
<evidence type="ECO:0000256" key="2">
    <source>
        <dbReference type="ARBA" id="ARBA00022676"/>
    </source>
</evidence>
<dbReference type="Proteomes" id="UP000215914">
    <property type="component" value="Unassembled WGS sequence"/>
</dbReference>
<dbReference type="SUPFAM" id="SSF53756">
    <property type="entry name" value="UDP-Glycosyltransferase/glycogen phosphorylase"/>
    <property type="match status" value="1"/>
</dbReference>
<keyword evidence="6" id="KW-0472">Membrane</keyword>
<dbReference type="Gene3D" id="3.40.50.2000">
    <property type="entry name" value="Glycogen Phosphorylase B"/>
    <property type="match status" value="2"/>
</dbReference>
<dbReference type="FunFam" id="3.40.50.2000:FF:000027">
    <property type="entry name" value="Glycosyltransferase"/>
    <property type="match status" value="1"/>
</dbReference>
<dbReference type="PROSITE" id="PS00375">
    <property type="entry name" value="UDPGT"/>
    <property type="match status" value="1"/>
</dbReference>
<dbReference type="InterPro" id="IPR002213">
    <property type="entry name" value="UDP_glucos_trans"/>
</dbReference>
<dbReference type="InterPro" id="IPR035595">
    <property type="entry name" value="UDP_glycos_trans_CS"/>
</dbReference>
<feature type="transmembrane region" description="Helical" evidence="6">
    <location>
        <begin position="144"/>
        <end position="164"/>
    </location>
</feature>
<comment type="caution">
    <text evidence="7">The sequence shown here is derived from an EMBL/GenBank/DDBJ whole genome shotgun (WGS) entry which is preliminary data.</text>
</comment>
<dbReference type="Pfam" id="PF00201">
    <property type="entry name" value="UDPGT"/>
    <property type="match status" value="1"/>
</dbReference>
<dbReference type="PANTHER" id="PTHR11926">
    <property type="entry name" value="GLUCOSYL/GLUCURONOSYL TRANSFERASES"/>
    <property type="match status" value="1"/>
</dbReference>
<dbReference type="CDD" id="cd03784">
    <property type="entry name" value="GT1_Gtf-like"/>
    <property type="match status" value="1"/>
</dbReference>
<keyword evidence="6" id="KW-1133">Transmembrane helix</keyword>
<accession>A0A9K3J4U9</accession>
<dbReference type="GO" id="GO:0005737">
    <property type="term" value="C:cytoplasm"/>
    <property type="evidence" value="ECO:0000318"/>
    <property type="project" value="GO_Central"/>
</dbReference>
<proteinExistence type="inferred from homology"/>
<evidence type="ECO:0000256" key="6">
    <source>
        <dbReference type="SAM" id="Phobius"/>
    </source>
</evidence>
<dbReference type="OrthoDB" id="5835829at2759"/>
<evidence type="ECO:0000256" key="1">
    <source>
        <dbReference type="ARBA" id="ARBA00009995"/>
    </source>
</evidence>
<evidence type="ECO:0000313" key="8">
    <source>
        <dbReference type="Proteomes" id="UP000215914"/>
    </source>
</evidence>
<evidence type="ECO:0000256" key="5">
    <source>
        <dbReference type="RuleBase" id="RU362057"/>
    </source>
</evidence>
<reference evidence="7" key="2">
    <citation type="submission" date="2020-06" db="EMBL/GenBank/DDBJ databases">
        <title>Helianthus annuus Genome sequencing and assembly Release 2.</title>
        <authorList>
            <person name="Gouzy J."/>
            <person name="Langlade N."/>
            <person name="Munos S."/>
        </authorList>
    </citation>
    <scope>NUCLEOTIDE SEQUENCE</scope>
    <source>
        <tissue evidence="7">Leaves</tissue>
    </source>
</reference>
<protein>
    <recommendedName>
        <fullName evidence="5">Glycosyltransferase</fullName>
        <ecNumber evidence="5">2.4.1.-</ecNumber>
    </recommendedName>
</protein>
<comment type="similarity">
    <text evidence="1 4">Belongs to the UDP-glycosyltransferase family.</text>
</comment>
<dbReference type="AlphaFoldDB" id="A0A9K3J4U9"/>
<name>A0A9K3J4U9_HELAN</name>
<dbReference type="EC" id="2.4.1.-" evidence="5"/>
<evidence type="ECO:0000313" key="7">
    <source>
        <dbReference type="EMBL" id="KAF5808783.1"/>
    </source>
</evidence>
<evidence type="ECO:0000256" key="3">
    <source>
        <dbReference type="ARBA" id="ARBA00022679"/>
    </source>
</evidence>
<evidence type="ECO:0000256" key="4">
    <source>
        <dbReference type="RuleBase" id="RU003718"/>
    </source>
</evidence>
<dbReference type="GO" id="GO:0080044">
    <property type="term" value="F:quercetin 7-O-glucosyltransferase activity"/>
    <property type="evidence" value="ECO:0000318"/>
    <property type="project" value="GO_Central"/>
</dbReference>
<keyword evidence="6" id="KW-0812">Transmembrane</keyword>
<keyword evidence="8" id="KW-1185">Reference proteome</keyword>